<keyword evidence="2" id="KW-1185">Reference proteome</keyword>
<dbReference type="InterPro" id="IPR036736">
    <property type="entry name" value="ACP-like_sf"/>
</dbReference>
<protein>
    <recommendedName>
        <fullName evidence="3">Carrier domain-containing protein</fullName>
    </recommendedName>
</protein>
<evidence type="ECO:0000313" key="1">
    <source>
        <dbReference type="EMBL" id="GAA1984658.1"/>
    </source>
</evidence>
<accession>A0ABN2SD34</accession>
<dbReference type="EMBL" id="BAAAQM010000033">
    <property type="protein sequence ID" value="GAA1984658.1"/>
    <property type="molecule type" value="Genomic_DNA"/>
</dbReference>
<dbReference type="SUPFAM" id="SSF47336">
    <property type="entry name" value="ACP-like"/>
    <property type="match status" value="1"/>
</dbReference>
<gene>
    <name evidence="1" type="ORF">GCM10009838_53340</name>
</gene>
<comment type="caution">
    <text evidence="1">The sequence shown here is derived from an EMBL/GenBank/DDBJ whole genome shotgun (WGS) entry which is preliminary data.</text>
</comment>
<proteinExistence type="predicted"/>
<sequence length="80" mass="8902">MADVSEPYRAQVVEMLATYGERRPEEVPESVDSLELAWLIHQIEERYGKPFGVDDDVLARMTTVTGACEVLRELGYGAAA</sequence>
<evidence type="ECO:0000313" key="2">
    <source>
        <dbReference type="Proteomes" id="UP001499854"/>
    </source>
</evidence>
<reference evidence="1 2" key="1">
    <citation type="journal article" date="2019" name="Int. J. Syst. Evol. Microbiol.">
        <title>The Global Catalogue of Microorganisms (GCM) 10K type strain sequencing project: providing services to taxonomists for standard genome sequencing and annotation.</title>
        <authorList>
            <consortium name="The Broad Institute Genomics Platform"/>
            <consortium name="The Broad Institute Genome Sequencing Center for Infectious Disease"/>
            <person name="Wu L."/>
            <person name="Ma J."/>
        </authorList>
    </citation>
    <scope>NUCLEOTIDE SEQUENCE [LARGE SCALE GENOMIC DNA]</scope>
    <source>
        <strain evidence="1 2">JCM 16013</strain>
    </source>
</reference>
<organism evidence="1 2">
    <name type="scientific">Catenulispora subtropica</name>
    <dbReference type="NCBI Taxonomy" id="450798"/>
    <lineage>
        <taxon>Bacteria</taxon>
        <taxon>Bacillati</taxon>
        <taxon>Actinomycetota</taxon>
        <taxon>Actinomycetes</taxon>
        <taxon>Catenulisporales</taxon>
        <taxon>Catenulisporaceae</taxon>
        <taxon>Catenulispora</taxon>
    </lineage>
</organism>
<dbReference type="Proteomes" id="UP001499854">
    <property type="component" value="Unassembled WGS sequence"/>
</dbReference>
<dbReference type="RefSeq" id="WP_344659857.1">
    <property type="nucleotide sequence ID" value="NZ_BAAAQM010000033.1"/>
</dbReference>
<name>A0ABN2SD34_9ACTN</name>
<evidence type="ECO:0008006" key="3">
    <source>
        <dbReference type="Google" id="ProtNLM"/>
    </source>
</evidence>